<reference evidence="1 2" key="1">
    <citation type="journal article" date="2019" name="Genome Biol. Evol.">
        <title>Day and night: Metabolic profiles and evolutionary relationships of six axenic non-marine cyanobacteria.</title>
        <authorList>
            <person name="Will S.E."/>
            <person name="Henke P."/>
            <person name="Boedeker C."/>
            <person name="Huang S."/>
            <person name="Brinkmann H."/>
            <person name="Rohde M."/>
            <person name="Jarek M."/>
            <person name="Friedl T."/>
            <person name="Seufert S."/>
            <person name="Schumacher M."/>
            <person name="Overmann J."/>
            <person name="Neumann-Schaal M."/>
            <person name="Petersen J."/>
        </authorList>
    </citation>
    <scope>NUCLEOTIDE SEQUENCE [LARGE SCALE GENOMIC DNA]</scope>
    <source>
        <strain evidence="1 2">SAG 1403-4b</strain>
    </source>
</reference>
<sequence length="50" mass="5294">MEDEKKQLIEELGNIPSKKPGNFSDKNAYAEGLKAGDSVGIGKQLSGSTL</sequence>
<dbReference type="Proteomes" id="UP000276103">
    <property type="component" value="Unassembled WGS sequence"/>
</dbReference>
<dbReference type="AlphaFoldDB" id="A0A433UK48"/>
<evidence type="ECO:0000313" key="1">
    <source>
        <dbReference type="EMBL" id="RUS94225.1"/>
    </source>
</evidence>
<dbReference type="RefSeq" id="WP_158624057.1">
    <property type="nucleotide sequence ID" value="NZ_RSCM01000014.1"/>
</dbReference>
<evidence type="ECO:0000313" key="2">
    <source>
        <dbReference type="Proteomes" id="UP000276103"/>
    </source>
</evidence>
<proteinExistence type="predicted"/>
<name>A0A433UK48_ANAVA</name>
<keyword evidence="2" id="KW-1185">Reference proteome</keyword>
<organism evidence="1 2">
    <name type="scientific">Trichormus variabilis SAG 1403-4b</name>
    <dbReference type="NCBI Taxonomy" id="447716"/>
    <lineage>
        <taxon>Bacteria</taxon>
        <taxon>Bacillati</taxon>
        <taxon>Cyanobacteriota</taxon>
        <taxon>Cyanophyceae</taxon>
        <taxon>Nostocales</taxon>
        <taxon>Nostocaceae</taxon>
        <taxon>Trichormus</taxon>
    </lineage>
</organism>
<accession>A0A433UK48</accession>
<dbReference type="EMBL" id="RSCM01000014">
    <property type="protein sequence ID" value="RUS94225.1"/>
    <property type="molecule type" value="Genomic_DNA"/>
</dbReference>
<gene>
    <name evidence="1" type="ORF">DSM107003_37560</name>
</gene>
<protein>
    <submittedName>
        <fullName evidence="1">Uncharacterized protein</fullName>
    </submittedName>
</protein>
<comment type="caution">
    <text evidence="1">The sequence shown here is derived from an EMBL/GenBank/DDBJ whole genome shotgun (WGS) entry which is preliminary data.</text>
</comment>